<dbReference type="InterPro" id="IPR032693">
    <property type="entry name" value="YtkA-like_dom"/>
</dbReference>
<dbReference type="Pfam" id="PF13115">
    <property type="entry name" value="YtkA"/>
    <property type="match status" value="1"/>
</dbReference>
<dbReference type="RefSeq" id="WP_235933220.1">
    <property type="nucleotide sequence ID" value="NZ_CP134878.1"/>
</dbReference>
<feature type="chain" id="PRO_5044705098" evidence="1">
    <location>
        <begin position="25"/>
        <end position="286"/>
    </location>
</feature>
<evidence type="ECO:0000259" key="2">
    <source>
        <dbReference type="Pfam" id="PF13115"/>
    </source>
</evidence>
<name>A0AA96EUE8_9FLAO</name>
<feature type="domain" description="YtkA-like" evidence="2">
    <location>
        <begin position="203"/>
        <end position="256"/>
    </location>
</feature>
<dbReference type="KEGG" id="fcj:RN605_04210"/>
<sequence>MKSLLKYTLAFFIMAATTMFTSCSSDDDTTTTTTDELSGITKFKEFSNDTHTIELYSKAGSLEQGFNEISIRIKDKSTGNYEKNAEVSWMPIMHMTMMNHSCPKSEVEKTTPNGTLYNGYIVFQMAQNTTEYWDLKVDYTIEGTAYTATSVIDVPASAKKKVSSFTGTDGVKYVVAYAEPTNPKVAVNDIALGVWKMQNMMDFPVVDGYKVKIDPRMPSMGNHSSPNNVDATQKTIGGLYEGKLSLTMTGYWKINLQLLNAAGDVLKGETITETVTESSLFVEIEF</sequence>
<evidence type="ECO:0000313" key="5">
    <source>
        <dbReference type="Proteomes" id="UP001304515"/>
    </source>
</evidence>
<evidence type="ECO:0000313" key="3">
    <source>
        <dbReference type="EMBL" id="WNM18519.1"/>
    </source>
</evidence>
<accession>A0AA96EUE8</accession>
<dbReference type="EMBL" id="CP134890">
    <property type="protein sequence ID" value="WNM22570.1"/>
    <property type="molecule type" value="Genomic_DNA"/>
</dbReference>
<feature type="signal peptide" evidence="1">
    <location>
        <begin position="1"/>
        <end position="24"/>
    </location>
</feature>
<reference evidence="3 5" key="1">
    <citation type="submission" date="2023-09" db="EMBL/GenBank/DDBJ databases">
        <title>Flavobacterium sp. a novel bacteria isolate from Pepper rhizosphere.</title>
        <authorList>
            <person name="Peng Y."/>
            <person name="Lee J."/>
        </authorList>
    </citation>
    <scope>NUCLEOTIDE SEQUENCE</scope>
    <source>
        <strain evidence="3">PMR2A8</strain>
        <strain evidence="4 5">PMTSA4</strain>
    </source>
</reference>
<accession>A0AA96F4J5</accession>
<dbReference type="EMBL" id="CP134878">
    <property type="protein sequence ID" value="WNM18519.1"/>
    <property type="molecule type" value="Genomic_DNA"/>
</dbReference>
<dbReference type="Proteomes" id="UP001304515">
    <property type="component" value="Chromosome"/>
</dbReference>
<evidence type="ECO:0000256" key="1">
    <source>
        <dbReference type="SAM" id="SignalP"/>
    </source>
</evidence>
<organism evidence="3">
    <name type="scientific">Flavobacterium capsici</name>
    <dbReference type="NCBI Taxonomy" id="3075618"/>
    <lineage>
        <taxon>Bacteria</taxon>
        <taxon>Pseudomonadati</taxon>
        <taxon>Bacteroidota</taxon>
        <taxon>Flavobacteriia</taxon>
        <taxon>Flavobacteriales</taxon>
        <taxon>Flavobacteriaceae</taxon>
        <taxon>Flavobacterium</taxon>
    </lineage>
</organism>
<evidence type="ECO:0000313" key="4">
    <source>
        <dbReference type="EMBL" id="WNM22570.1"/>
    </source>
</evidence>
<keyword evidence="1" id="KW-0732">Signal</keyword>
<protein>
    <submittedName>
        <fullName evidence="3">FixH family protein</fullName>
    </submittedName>
</protein>
<gene>
    <name evidence="4" type="ORF">RN605_04210</name>
    <name evidence="3" type="ORF">RN608_10910</name>
</gene>
<dbReference type="PROSITE" id="PS51257">
    <property type="entry name" value="PROKAR_LIPOPROTEIN"/>
    <property type="match status" value="1"/>
</dbReference>
<proteinExistence type="predicted"/>
<keyword evidence="5" id="KW-1185">Reference proteome</keyword>
<dbReference type="AlphaFoldDB" id="A0AA96EUE8"/>